<evidence type="ECO:0000313" key="2">
    <source>
        <dbReference type="Proteomes" id="UP000031036"/>
    </source>
</evidence>
<name>A0A0B2V8R5_TOXCA</name>
<sequence length="91" mass="10170">MLRAVALSPFGLNWLLGTQRAQLGPDLLGILVPKIESRQLNRCIEMAKSRFELTSCCVNCSLQVVGSRKELTTLDDSRRGLKGQVGWLQRK</sequence>
<dbReference type="AlphaFoldDB" id="A0A0B2V8R5"/>
<gene>
    <name evidence="1" type="ORF">Tcan_11504</name>
</gene>
<accession>A0A0B2V8R5</accession>
<dbReference type="EMBL" id="JPKZ01002212">
    <property type="protein sequence ID" value="KHN77909.1"/>
    <property type="molecule type" value="Genomic_DNA"/>
</dbReference>
<keyword evidence="2" id="KW-1185">Reference proteome</keyword>
<proteinExistence type="predicted"/>
<protein>
    <submittedName>
        <fullName evidence="1">Uncharacterized protein</fullName>
    </submittedName>
</protein>
<reference evidence="1 2" key="1">
    <citation type="submission" date="2014-11" db="EMBL/GenBank/DDBJ databases">
        <title>Genetic blueprint of the zoonotic pathogen Toxocara canis.</title>
        <authorList>
            <person name="Zhu X.-Q."/>
            <person name="Korhonen P.K."/>
            <person name="Cai H."/>
            <person name="Young N.D."/>
            <person name="Nejsum P."/>
            <person name="von Samson-Himmelstjerna G."/>
            <person name="Boag P.R."/>
            <person name="Tan P."/>
            <person name="Li Q."/>
            <person name="Min J."/>
            <person name="Yang Y."/>
            <person name="Wang X."/>
            <person name="Fang X."/>
            <person name="Hall R.S."/>
            <person name="Hofmann A."/>
            <person name="Sternberg P.W."/>
            <person name="Jex A.R."/>
            <person name="Gasser R.B."/>
        </authorList>
    </citation>
    <scope>NUCLEOTIDE SEQUENCE [LARGE SCALE GENOMIC DNA]</scope>
    <source>
        <strain evidence="1">PN_DK_2014</strain>
    </source>
</reference>
<organism evidence="1 2">
    <name type="scientific">Toxocara canis</name>
    <name type="common">Canine roundworm</name>
    <dbReference type="NCBI Taxonomy" id="6265"/>
    <lineage>
        <taxon>Eukaryota</taxon>
        <taxon>Metazoa</taxon>
        <taxon>Ecdysozoa</taxon>
        <taxon>Nematoda</taxon>
        <taxon>Chromadorea</taxon>
        <taxon>Rhabditida</taxon>
        <taxon>Spirurina</taxon>
        <taxon>Ascaridomorpha</taxon>
        <taxon>Ascaridoidea</taxon>
        <taxon>Toxocaridae</taxon>
        <taxon>Toxocara</taxon>
    </lineage>
</organism>
<comment type="caution">
    <text evidence="1">The sequence shown here is derived from an EMBL/GenBank/DDBJ whole genome shotgun (WGS) entry which is preliminary data.</text>
</comment>
<evidence type="ECO:0000313" key="1">
    <source>
        <dbReference type="EMBL" id="KHN77909.1"/>
    </source>
</evidence>
<dbReference type="Proteomes" id="UP000031036">
    <property type="component" value="Unassembled WGS sequence"/>
</dbReference>